<dbReference type="Pfam" id="PF03013">
    <property type="entry name" value="Pyr_excise"/>
    <property type="match status" value="1"/>
</dbReference>
<accession>A0A6J4MD05</accession>
<dbReference type="AlphaFoldDB" id="A0A6J4MD05"/>
<dbReference type="EMBL" id="CADCUG010000150">
    <property type="protein sequence ID" value="CAA9356417.1"/>
    <property type="molecule type" value="Genomic_DNA"/>
</dbReference>
<organism evidence="1">
    <name type="scientific">uncultured Nocardioidaceae bacterium</name>
    <dbReference type="NCBI Taxonomy" id="253824"/>
    <lineage>
        <taxon>Bacteria</taxon>
        <taxon>Bacillati</taxon>
        <taxon>Actinomycetota</taxon>
        <taxon>Actinomycetes</taxon>
        <taxon>Propionibacteriales</taxon>
        <taxon>Nocardioidaceae</taxon>
        <taxon>environmental samples</taxon>
    </lineage>
</organism>
<dbReference type="NCBIfam" id="NF038085">
    <property type="entry name" value="MSMEG_6728_fam"/>
    <property type="match status" value="1"/>
</dbReference>
<reference evidence="1" key="1">
    <citation type="submission" date="2020-02" db="EMBL/GenBank/DDBJ databases">
        <authorList>
            <person name="Meier V. D."/>
        </authorList>
    </citation>
    <scope>NUCLEOTIDE SEQUENCE</scope>
    <source>
        <strain evidence="1">AVDCRST_MAG29</strain>
    </source>
</reference>
<sequence length="134" mass="15372">METLQIMQVLLEMRWDPDLDRPVEHPPRGWRNHPAVVMWRGHELWLMQYQRLTCAVWVERGFGDTCARKTAGLVAARSLPEQQPPPWLGDEALHRSHQSNLIRKDPDLYGPLFPGVPADLPYHWPVRAPGPASG</sequence>
<proteinExistence type="predicted"/>
<evidence type="ECO:0000313" key="1">
    <source>
        <dbReference type="EMBL" id="CAA9356417.1"/>
    </source>
</evidence>
<protein>
    <submittedName>
        <fullName evidence="1">Uncharacterized protein</fullName>
    </submittedName>
</protein>
<name>A0A6J4MD05_9ACTN</name>
<dbReference type="InterPro" id="IPR004260">
    <property type="entry name" value="Pyr-dimer_DNA_glycosylase"/>
</dbReference>
<gene>
    <name evidence="1" type="ORF">AVDCRST_MAG29-2617</name>
</gene>